<dbReference type="PROSITE" id="PS51651">
    <property type="entry name" value="DOCKER"/>
    <property type="match status" value="1"/>
</dbReference>
<evidence type="ECO:0000259" key="6">
    <source>
        <dbReference type="PROSITE" id="PS51651"/>
    </source>
</evidence>
<dbReference type="STRING" id="31234.E3LD27"/>
<dbReference type="HOGENOM" id="CLU_000624_0_0_1"/>
<accession>E3LD27</accession>
<dbReference type="InterPro" id="IPR026791">
    <property type="entry name" value="DOCK"/>
</dbReference>
<dbReference type="InterPro" id="IPR043161">
    <property type="entry name" value="DOCK_C_lobe_A"/>
</dbReference>
<dbReference type="Gene3D" id="2.60.40.150">
    <property type="entry name" value="C2 domain"/>
    <property type="match status" value="1"/>
</dbReference>
<dbReference type="InterPro" id="IPR035892">
    <property type="entry name" value="C2_domain_sf"/>
</dbReference>
<evidence type="ECO:0000256" key="4">
    <source>
        <dbReference type="SAM" id="MobiDB-lite"/>
    </source>
</evidence>
<protein>
    <submittedName>
        <fullName evidence="7">Uncharacterized protein</fullName>
    </submittedName>
</protein>
<feature type="region of interest" description="Disordered" evidence="4">
    <location>
        <begin position="82"/>
        <end position="101"/>
    </location>
</feature>
<feature type="domain" description="DOCKER" evidence="6">
    <location>
        <begin position="1731"/>
        <end position="2185"/>
    </location>
</feature>
<dbReference type="InterPro" id="IPR046770">
    <property type="entry name" value="DOCKER_Lobe_B"/>
</dbReference>
<dbReference type="Pfam" id="PF20422">
    <property type="entry name" value="DHR-2_Lobe_B"/>
    <property type="match status" value="1"/>
</dbReference>
<name>E3LD27_CAERE</name>
<proteinExistence type="inferred from homology"/>
<dbReference type="OMA" id="FPHQFND"/>
<dbReference type="Proteomes" id="UP000008281">
    <property type="component" value="Unassembled WGS sequence"/>
</dbReference>
<evidence type="ECO:0000256" key="3">
    <source>
        <dbReference type="PROSITE-ProRule" id="PRU00983"/>
    </source>
</evidence>
<dbReference type="InParanoid" id="E3LD27"/>
<dbReference type="InterPro" id="IPR037808">
    <property type="entry name" value="C2_Dock-C"/>
</dbReference>
<dbReference type="InterPro" id="IPR046769">
    <property type="entry name" value="DOCKER_Lobe_A"/>
</dbReference>
<evidence type="ECO:0000256" key="1">
    <source>
        <dbReference type="ARBA" id="ARBA00022553"/>
    </source>
</evidence>
<dbReference type="InterPro" id="IPR016024">
    <property type="entry name" value="ARM-type_fold"/>
</dbReference>
<evidence type="ECO:0000313" key="8">
    <source>
        <dbReference type="Proteomes" id="UP000008281"/>
    </source>
</evidence>
<feature type="region of interest" description="Disordered" evidence="4">
    <location>
        <begin position="1467"/>
        <end position="1494"/>
    </location>
</feature>
<dbReference type="OrthoDB" id="47328at2759"/>
<evidence type="ECO:0000313" key="7">
    <source>
        <dbReference type="EMBL" id="EFO82409.1"/>
    </source>
</evidence>
<dbReference type="eggNOG" id="KOG1997">
    <property type="taxonomic scope" value="Eukaryota"/>
</dbReference>
<dbReference type="Pfam" id="PF14429">
    <property type="entry name" value="DOCK-C2"/>
    <property type="match status" value="1"/>
</dbReference>
<reference evidence="7" key="1">
    <citation type="submission" date="2007-07" db="EMBL/GenBank/DDBJ databases">
        <title>PCAP assembly of the Caenorhabditis remanei genome.</title>
        <authorList>
            <consortium name="The Caenorhabditis remanei Sequencing Consortium"/>
            <person name="Wilson R.K."/>
        </authorList>
    </citation>
    <scope>NUCLEOTIDE SEQUENCE [LARGE SCALE GENOMIC DNA]</scope>
    <source>
        <strain evidence="7">PB4641</strain>
    </source>
</reference>
<dbReference type="Gene3D" id="1.25.40.410">
    <property type="match status" value="1"/>
</dbReference>
<dbReference type="InterPro" id="IPR027007">
    <property type="entry name" value="C2_DOCK-type_domain"/>
</dbReference>
<dbReference type="Pfam" id="PF11878">
    <property type="entry name" value="DOCK_C-D_N"/>
    <property type="match status" value="1"/>
</dbReference>
<dbReference type="InterPro" id="IPR021816">
    <property type="entry name" value="DOCK_C/D_N"/>
</dbReference>
<keyword evidence="1" id="KW-0597">Phosphoprotein</keyword>
<evidence type="ECO:0000256" key="2">
    <source>
        <dbReference type="ARBA" id="ARBA00022658"/>
    </source>
</evidence>
<dbReference type="CDD" id="cd08696">
    <property type="entry name" value="C2_Dock-C"/>
    <property type="match status" value="1"/>
</dbReference>
<dbReference type="EMBL" id="DS268407">
    <property type="protein sequence ID" value="EFO82409.1"/>
    <property type="molecule type" value="Genomic_DNA"/>
</dbReference>
<dbReference type="InterPro" id="IPR043162">
    <property type="entry name" value="DOCK_C_lobe_C"/>
</dbReference>
<evidence type="ECO:0000259" key="5">
    <source>
        <dbReference type="PROSITE" id="PS51650"/>
    </source>
</evidence>
<dbReference type="InterPro" id="IPR046773">
    <property type="entry name" value="DOCKER_Lobe_C"/>
</dbReference>
<dbReference type="GO" id="GO:0005085">
    <property type="term" value="F:guanyl-nucleotide exchange factor activity"/>
    <property type="evidence" value="ECO:0007669"/>
    <property type="project" value="UniProtKB-KW"/>
</dbReference>
<dbReference type="Pfam" id="PF06920">
    <property type="entry name" value="DHR-2_Lobe_A"/>
    <property type="match status" value="1"/>
</dbReference>
<keyword evidence="2" id="KW-0344">Guanine-nucleotide releasing factor</keyword>
<dbReference type="Pfam" id="PF20421">
    <property type="entry name" value="DHR-2_Lobe_C"/>
    <property type="match status" value="1"/>
</dbReference>
<dbReference type="PANTHER" id="PTHR23317">
    <property type="entry name" value="DEDICATOR OF CYTOKINESIS DOCK"/>
    <property type="match status" value="1"/>
</dbReference>
<comment type="similarity">
    <text evidence="3">Belongs to the DOCK family.</text>
</comment>
<dbReference type="FunCoup" id="E3LD27">
    <property type="interactions" value="2681"/>
</dbReference>
<dbReference type="Gene3D" id="1.20.58.740">
    <property type="match status" value="1"/>
</dbReference>
<dbReference type="PANTHER" id="PTHR23317:SF76">
    <property type="entry name" value="LD20667P"/>
    <property type="match status" value="1"/>
</dbReference>
<keyword evidence="8" id="KW-1185">Reference proteome</keyword>
<dbReference type="GO" id="GO:0007264">
    <property type="term" value="P:small GTPase-mediated signal transduction"/>
    <property type="evidence" value="ECO:0007669"/>
    <property type="project" value="InterPro"/>
</dbReference>
<dbReference type="InterPro" id="IPR027357">
    <property type="entry name" value="DOCKER_dom"/>
</dbReference>
<feature type="domain" description="C2 DOCK-type" evidence="5">
    <location>
        <begin position="764"/>
        <end position="935"/>
    </location>
</feature>
<dbReference type="SUPFAM" id="SSF48371">
    <property type="entry name" value="ARM repeat"/>
    <property type="match status" value="1"/>
</dbReference>
<sequence length="2198" mass="249598">MKIVREKEHPNIVGRRSMLPAPKTTLSSRTVTHVTPKSRISAPSSLIRAPRTKITASVWEIPPVTPKSVTLAQLIPPVTPKVVTSTPKLQSHTTNPPDFNFPMSPLAVSTPTATQISSTPADALVSTLTPPKTPVPPKLIHPSHLHDRVMVIDRKNSLEMKAADSKRAFVKKRSKVTASEVRKHVISGLLPIHRLQDGENGFDLDISMMGKVQFTEPVPPIDVETLLEQRKTCLLYSISSPKSSKPIFEYVSDDVEVKTIRQDGLSDHNYTTIPNIENHVRDICAFYCDDFSLVNRKHAQLGTEDIKDRWNLEKLTALRSLRPQLFHSGLRIMDREPSTISLDGTSYDTTDLSKCATEQFYVSMLKKSAIDRNTLLYSMLSKNRVKHFLNCINSEEREWKWEKRGIPRLPEQEETPKLFVKVEKAIADPYFEPLFVSMAVYDIRNRQKVTESVYFNIADHDKLDMLGKHQPNFLNNNMQSLFNITGVLSDMFLVIKIEKVLQQTDVFDNSEPYTGTKEERNLEKLKATAEDNCQRLGAYRTLLGFQVVDIQRVFNANVSATVCGDRKTDPMMASQCTTNSGVVITSKSYNPRILSNCRFFSAAGQNQEDRCSITSADRTSISSMSSTLRRFGSGTSAATVFSRVRTPLTKRKFAPVSNMTTSRDVPDCLDNMPSCNLKFSTFIRQEGDKTSEDDIYRLCSEVRKAHGKINKKMFNFELELTLAGSNKSKECQSHGSNLTLSSENMIHEAMEIPKYKSTLNKSYKNVIFVYPKHINLSNRTGNARNIMMKVGYWVCVELMDASEVPQEAVFEKGANRQSLLKSAKTTVIYHNRTPHFTDEIKLSLPCDLNDGHHLLFTVYHISCKDGDSSSAENPIGYTWLPLYRNGKLRSGDFHLPVCGEKPPSSYGYLDAHNALPNLKWIDNHKPIFFCSTKMISSVHAQDDYLEKFLTGVASLSSNDIKKPPVGESELIHCIDNLLKAGPDKLVAFIHFILSRLLFLIANPPYTDELSMKCFECIGNLVKLFSRMLDSDIDAHNRSMLLSSYIKYRKLATQESKPHSNIRPVELKSSPTDNSMITSMIEHVERTHSSTNLGATNVRLHESLLEVWLRARGTARENSLVNSWFLLEIILKASSEYLTMTGRMFSSRKIRFGDQFLKNVETLIEILAQEVITRHANDFEEAKMISNSLGYFLRDCFSIMDRTFVMKLVHKYLTAFSESMKKLAHNNELLSIKIEFIRVVCSYEHYLIVNVLSDIDPPESTVTGAAPPVSSLTGSKGKRNTLVSWTMNDSSRSTHYLSGQVMSDVKDAIASGNTTLCAKAIETVKELLQSHELDNRISEGESAAQVANIYKPLVGIVLDNIDCLYSGSIRNSTDVSSTNSFVEQTLRQDVMAAIAGKLRNSPDPSFGKLQMDLSMTKSILCCMFWVLKHIDREDLQNWIGSLDHEYMLKLLHILYYTMSTFEIKDDPVTARRSPDKTSLSKLDEEPEPGEVKWRTRSSDTCDSRADQVSTQEAVASDAIVSCEVFMCVVELIDNIITVATDVKNSQFHILPMVFPIIMHGLSCNASDQVLEVIFAAQQNFFAKFPDMILEQKPELCAELSQQILRHCSSTKLENVRTMATVSLYHFLRENYKLYKNLTRARTFLSTALSTLLSGSCGVDIFVNDEFMTKSLEIANQLAAEDDTFDESTKKKLTEQMNELTANLQKIMLSTVRMREHVNDYEMTIDLMYQLVEGYSNNPDLRITWLLNMAERHEKQRNLCEAAHSYLQACALVFEYIAQRDQNLAFESKGAATFAEITPNAIKESRTNFNSVKNADNENHIQSYHFTEAGLVKILEKSFSLLEKAQLYELLFPFSKIILNYCHATKSYSRVAHIHKRLSIAADQIKETGDFYENQSDPWLSPLPGIDKRCFGTFFRLAFYGKLFGELHNKEFVYKEPAFTKLNEISGRLETFYTNMYGEGNVVVLKDSRPVEMDKLKPDKAYIQITFVDVFLSDNERMERSTYFERRNNVNRFYFETPYTMEGRAQGDLSSQYKKRTILTVENSFPYIKTRLRVVNRSIMNFSPIEVAIEDIEKKTRELAAAAQHKNAKMLSMLVQGSIGTTVNQGPLEIANVFLANSMTDERGRPVDRLQNKLRLSFRHLQYRAMEAIELSRQLIGEDQKEYQENVEANFRSFVTHLKPMLSREKHEITISEFSKPTVV</sequence>
<gene>
    <name evidence="7" type="ORF">CRE_00083</name>
</gene>
<dbReference type="PROSITE" id="PS51650">
    <property type="entry name" value="C2_DOCK"/>
    <property type="match status" value="1"/>
</dbReference>
<organism evidence="8">
    <name type="scientific">Caenorhabditis remanei</name>
    <name type="common">Caenorhabditis vulgaris</name>
    <dbReference type="NCBI Taxonomy" id="31234"/>
    <lineage>
        <taxon>Eukaryota</taxon>
        <taxon>Metazoa</taxon>
        <taxon>Ecdysozoa</taxon>
        <taxon>Nematoda</taxon>
        <taxon>Chromadorea</taxon>
        <taxon>Rhabditida</taxon>
        <taxon>Rhabditina</taxon>
        <taxon>Rhabditomorpha</taxon>
        <taxon>Rhabditoidea</taxon>
        <taxon>Rhabditidae</taxon>
        <taxon>Peloderinae</taxon>
        <taxon>Caenorhabditis</taxon>
    </lineage>
</organism>